<dbReference type="AlphaFoldDB" id="A0A653KBV1"/>
<organism evidence="1 2">
    <name type="scientific">Acinetobacter proteolyticus</name>
    <dbReference type="NCBI Taxonomy" id="1776741"/>
    <lineage>
        <taxon>Bacteria</taxon>
        <taxon>Pseudomonadati</taxon>
        <taxon>Pseudomonadota</taxon>
        <taxon>Gammaproteobacteria</taxon>
        <taxon>Moraxellales</taxon>
        <taxon>Moraxellaceae</taxon>
        <taxon>Acinetobacter</taxon>
    </lineage>
</organism>
<proteinExistence type="predicted"/>
<dbReference type="EMBL" id="CABWKZ010000056">
    <property type="protein sequence ID" value="VXA58252.1"/>
    <property type="molecule type" value="Genomic_DNA"/>
</dbReference>
<sequence length="122" mass="13685">MSMITLEPSRYMKRKTFGFENCKAIKKSVPFVEAKYGEYTHRVRHVTLITFQNKSHFSVKCWCGMSMNFGGSSKGQGMFVNEPSEGRPMCATCEGRAIGAGLLGVREIAGREVRFRVYGGRS</sequence>
<evidence type="ECO:0000313" key="2">
    <source>
        <dbReference type="Proteomes" id="UP000430404"/>
    </source>
</evidence>
<gene>
    <name evidence="1" type="ORF">ACI8B_60094</name>
</gene>
<protein>
    <submittedName>
        <fullName evidence="1">Uncharacterized protein</fullName>
    </submittedName>
</protein>
<dbReference type="RefSeq" id="WP_228716571.1">
    <property type="nucleotide sequence ID" value="NZ_LR732744.1"/>
</dbReference>
<evidence type="ECO:0000313" key="1">
    <source>
        <dbReference type="EMBL" id="VXA58252.1"/>
    </source>
</evidence>
<accession>A0A653KBV1</accession>
<dbReference type="Proteomes" id="UP000430404">
    <property type="component" value="Unassembled WGS sequence"/>
</dbReference>
<reference evidence="1 2" key="1">
    <citation type="submission" date="2019-10" db="EMBL/GenBank/DDBJ databases">
        <authorList>
            <person name="Karimi E."/>
        </authorList>
    </citation>
    <scope>NUCLEOTIDE SEQUENCE [LARGE SCALE GENOMIC DNA]</scope>
    <source>
        <strain evidence="1">Acinetobacter sp. 8BE</strain>
    </source>
</reference>
<name>A0A653KBV1_9GAMM</name>